<evidence type="ECO:0000313" key="2">
    <source>
        <dbReference type="EMBL" id="KAF2122218.1"/>
    </source>
</evidence>
<dbReference type="EMBL" id="ML977311">
    <property type="protein sequence ID" value="KAF2122218.1"/>
    <property type="molecule type" value="Genomic_DNA"/>
</dbReference>
<accession>A0A6A5ZV59</accession>
<evidence type="ECO:0000313" key="3">
    <source>
        <dbReference type="Proteomes" id="UP000799770"/>
    </source>
</evidence>
<proteinExistence type="predicted"/>
<protein>
    <submittedName>
        <fullName evidence="2">Uncharacterized protein</fullName>
    </submittedName>
</protein>
<dbReference type="Proteomes" id="UP000799770">
    <property type="component" value="Unassembled WGS sequence"/>
</dbReference>
<name>A0A6A5ZV59_9PLEO</name>
<feature type="region of interest" description="Disordered" evidence="1">
    <location>
        <begin position="91"/>
        <end position="115"/>
    </location>
</feature>
<evidence type="ECO:0000256" key="1">
    <source>
        <dbReference type="SAM" id="MobiDB-lite"/>
    </source>
</evidence>
<sequence>MLQRLALAFIGTITVLILVLLLLLCFAYRYAPEPTPSSTVLLDLILQDDETSDDKEIVPHSHPNGSLAALYQDQNDPFAALRLKYSHPRLSSATGSLRNLGSSSGQELKGMKSSQHLSRIKGLHLIQQRYHHDRDEN</sequence>
<reference evidence="2" key="1">
    <citation type="journal article" date="2020" name="Stud. Mycol.">
        <title>101 Dothideomycetes genomes: a test case for predicting lifestyles and emergence of pathogens.</title>
        <authorList>
            <person name="Haridas S."/>
            <person name="Albert R."/>
            <person name="Binder M."/>
            <person name="Bloem J."/>
            <person name="Labutti K."/>
            <person name="Salamov A."/>
            <person name="Andreopoulos B."/>
            <person name="Baker S."/>
            <person name="Barry K."/>
            <person name="Bills G."/>
            <person name="Bluhm B."/>
            <person name="Cannon C."/>
            <person name="Castanera R."/>
            <person name="Culley D."/>
            <person name="Daum C."/>
            <person name="Ezra D."/>
            <person name="Gonzalez J."/>
            <person name="Henrissat B."/>
            <person name="Kuo A."/>
            <person name="Liang C."/>
            <person name="Lipzen A."/>
            <person name="Lutzoni F."/>
            <person name="Magnuson J."/>
            <person name="Mondo S."/>
            <person name="Nolan M."/>
            <person name="Ohm R."/>
            <person name="Pangilinan J."/>
            <person name="Park H.-J."/>
            <person name="Ramirez L."/>
            <person name="Alfaro M."/>
            <person name="Sun H."/>
            <person name="Tritt A."/>
            <person name="Yoshinaga Y."/>
            <person name="Zwiers L.-H."/>
            <person name="Turgeon B."/>
            <person name="Goodwin S."/>
            <person name="Spatafora J."/>
            <person name="Crous P."/>
            <person name="Grigoriev I."/>
        </authorList>
    </citation>
    <scope>NUCLEOTIDE SEQUENCE</scope>
    <source>
        <strain evidence="2">CBS 627.86</strain>
    </source>
</reference>
<keyword evidence="3" id="KW-1185">Reference proteome</keyword>
<gene>
    <name evidence="2" type="ORF">BDV96DRAFT_594131</name>
</gene>
<organism evidence="2 3">
    <name type="scientific">Lophiotrema nucula</name>
    <dbReference type="NCBI Taxonomy" id="690887"/>
    <lineage>
        <taxon>Eukaryota</taxon>
        <taxon>Fungi</taxon>
        <taxon>Dikarya</taxon>
        <taxon>Ascomycota</taxon>
        <taxon>Pezizomycotina</taxon>
        <taxon>Dothideomycetes</taxon>
        <taxon>Pleosporomycetidae</taxon>
        <taxon>Pleosporales</taxon>
        <taxon>Lophiotremataceae</taxon>
        <taxon>Lophiotrema</taxon>
    </lineage>
</organism>
<dbReference type="AlphaFoldDB" id="A0A6A5ZV59"/>